<dbReference type="STRING" id="407234.SAMN05421795_1155"/>
<dbReference type="AlphaFoldDB" id="A0A1N7N3D8"/>
<dbReference type="PANTHER" id="PTHR12526">
    <property type="entry name" value="GLYCOSYLTRANSFERASE"/>
    <property type="match status" value="1"/>
</dbReference>
<evidence type="ECO:0000259" key="1">
    <source>
        <dbReference type="Pfam" id="PF13579"/>
    </source>
</evidence>
<name>A0A1N7N3D8_9RHOB</name>
<dbReference type="OrthoDB" id="3180470at2"/>
<dbReference type="GO" id="GO:0016757">
    <property type="term" value="F:glycosyltransferase activity"/>
    <property type="evidence" value="ECO:0007669"/>
    <property type="project" value="UniProtKB-ARBA"/>
</dbReference>
<dbReference type="RefSeq" id="WP_076367910.1">
    <property type="nucleotide sequence ID" value="NZ_FTOM01000015.1"/>
</dbReference>
<keyword evidence="3" id="KW-1185">Reference proteome</keyword>
<evidence type="ECO:0000313" key="3">
    <source>
        <dbReference type="Proteomes" id="UP000186098"/>
    </source>
</evidence>
<proteinExistence type="predicted"/>
<dbReference type="Pfam" id="PF13579">
    <property type="entry name" value="Glyco_trans_4_4"/>
    <property type="match status" value="1"/>
</dbReference>
<sequence length="410" mass="44719">MRILIHDFAGHPFQVQLSRELARRGHDVTHSWFAGDIGPKGDLQRKPGDADTLEFLPLGRTINYSKANLIRRRQGDVAYGQEVARTIRATRPDIVLCGNSPTEVVSPLLPACKAAGAAFVYWVQDFNGLASRKLLSRRLPVIGDLVGRYYMWLDARHLRASQRVVVISDGFLGETDRMGIARDKIDVIPNWGAISDIPVLDKDTAWRREQGLKRPRIALYSGTLALKHNPELLRTLALALEERGDASVVAVAAGVGAEALAESQRNAPLQSLELRGLQPFERFPEVLGSADILLAVLEREAGSFSVPSKILSYLCAGRPIVLAAPAENLAARIVSDIGAGRVVEPEDAAGFTSAALHFLDDPEAAREAGERARAYAESHFRIDRVADRFEEVFAKARDGQASGRPGEAIG</sequence>
<evidence type="ECO:0000313" key="2">
    <source>
        <dbReference type="EMBL" id="SIS92701.1"/>
    </source>
</evidence>
<dbReference type="Proteomes" id="UP000186098">
    <property type="component" value="Unassembled WGS sequence"/>
</dbReference>
<feature type="domain" description="Glycosyltransferase subfamily 4-like N-terminal" evidence="1">
    <location>
        <begin position="16"/>
        <end position="191"/>
    </location>
</feature>
<keyword evidence="2" id="KW-0808">Transferase</keyword>
<gene>
    <name evidence="2" type="ORF">SAMN05421795_1155</name>
</gene>
<accession>A0A1N7N3D8</accession>
<dbReference type="InterPro" id="IPR028098">
    <property type="entry name" value="Glyco_trans_4-like_N"/>
</dbReference>
<reference evidence="3" key="1">
    <citation type="submission" date="2017-01" db="EMBL/GenBank/DDBJ databases">
        <authorList>
            <person name="Varghese N."/>
            <person name="Submissions S."/>
        </authorList>
    </citation>
    <scope>NUCLEOTIDE SEQUENCE [LARGE SCALE GENOMIC DNA]</scope>
    <source>
        <strain evidence="3">DSM 18714</strain>
    </source>
</reference>
<dbReference type="Gene3D" id="3.40.50.2000">
    <property type="entry name" value="Glycogen Phosphorylase B"/>
    <property type="match status" value="2"/>
</dbReference>
<dbReference type="EMBL" id="FTOM01000015">
    <property type="protein sequence ID" value="SIS92701.1"/>
    <property type="molecule type" value="Genomic_DNA"/>
</dbReference>
<dbReference type="CDD" id="cd03794">
    <property type="entry name" value="GT4_WbuB-like"/>
    <property type="match status" value="1"/>
</dbReference>
<protein>
    <submittedName>
        <fullName evidence="2">UDP:flavonoid glycosyltransferase YjiC, YdhE family</fullName>
    </submittedName>
</protein>
<organism evidence="2 3">
    <name type="scientific">Phaeovulum vinaykumarii</name>
    <dbReference type="NCBI Taxonomy" id="407234"/>
    <lineage>
        <taxon>Bacteria</taxon>
        <taxon>Pseudomonadati</taxon>
        <taxon>Pseudomonadota</taxon>
        <taxon>Alphaproteobacteria</taxon>
        <taxon>Rhodobacterales</taxon>
        <taxon>Paracoccaceae</taxon>
        <taxon>Phaeovulum</taxon>
    </lineage>
</organism>
<dbReference type="SUPFAM" id="SSF53756">
    <property type="entry name" value="UDP-Glycosyltransferase/glycogen phosphorylase"/>
    <property type="match status" value="1"/>
</dbReference>
<dbReference type="Pfam" id="PF13692">
    <property type="entry name" value="Glyco_trans_1_4"/>
    <property type="match status" value="1"/>
</dbReference>